<reference evidence="3 5" key="1">
    <citation type="journal article" date="2011" name="Nature">
        <title>The Medicago genome provides insight into the evolution of rhizobial symbioses.</title>
        <authorList>
            <person name="Young N.D."/>
            <person name="Debelle F."/>
            <person name="Oldroyd G.E."/>
            <person name="Geurts R."/>
            <person name="Cannon S.B."/>
            <person name="Udvardi M.K."/>
            <person name="Benedito V.A."/>
            <person name="Mayer K.F."/>
            <person name="Gouzy J."/>
            <person name="Schoof H."/>
            <person name="Van de Peer Y."/>
            <person name="Proost S."/>
            <person name="Cook D.R."/>
            <person name="Meyers B.C."/>
            <person name="Spannagl M."/>
            <person name="Cheung F."/>
            <person name="De Mita S."/>
            <person name="Krishnakumar V."/>
            <person name="Gundlach H."/>
            <person name="Zhou S."/>
            <person name="Mudge J."/>
            <person name="Bharti A.K."/>
            <person name="Murray J.D."/>
            <person name="Naoumkina M.A."/>
            <person name="Rosen B."/>
            <person name="Silverstein K.A."/>
            <person name="Tang H."/>
            <person name="Rombauts S."/>
            <person name="Zhao P.X."/>
            <person name="Zhou P."/>
            <person name="Barbe V."/>
            <person name="Bardou P."/>
            <person name="Bechner M."/>
            <person name="Bellec A."/>
            <person name="Berger A."/>
            <person name="Berges H."/>
            <person name="Bidwell S."/>
            <person name="Bisseling T."/>
            <person name="Choisne N."/>
            <person name="Couloux A."/>
            <person name="Denny R."/>
            <person name="Deshpande S."/>
            <person name="Dai X."/>
            <person name="Doyle J.J."/>
            <person name="Dudez A.M."/>
            <person name="Farmer A.D."/>
            <person name="Fouteau S."/>
            <person name="Franken C."/>
            <person name="Gibelin C."/>
            <person name="Gish J."/>
            <person name="Goldstein S."/>
            <person name="Gonzalez A.J."/>
            <person name="Green P.J."/>
            <person name="Hallab A."/>
            <person name="Hartog M."/>
            <person name="Hua A."/>
            <person name="Humphray S.J."/>
            <person name="Jeong D.H."/>
            <person name="Jing Y."/>
            <person name="Jocker A."/>
            <person name="Kenton S.M."/>
            <person name="Kim D.J."/>
            <person name="Klee K."/>
            <person name="Lai H."/>
            <person name="Lang C."/>
            <person name="Lin S."/>
            <person name="Macmil S.L."/>
            <person name="Magdelenat G."/>
            <person name="Matthews L."/>
            <person name="McCorrison J."/>
            <person name="Monaghan E.L."/>
            <person name="Mun J.H."/>
            <person name="Najar F.Z."/>
            <person name="Nicholson C."/>
            <person name="Noirot C."/>
            <person name="O'Bleness M."/>
            <person name="Paule C.R."/>
            <person name="Poulain J."/>
            <person name="Prion F."/>
            <person name="Qin B."/>
            <person name="Qu C."/>
            <person name="Retzel E.F."/>
            <person name="Riddle C."/>
            <person name="Sallet E."/>
            <person name="Samain S."/>
            <person name="Samson N."/>
            <person name="Sanders I."/>
            <person name="Saurat O."/>
            <person name="Scarpelli C."/>
            <person name="Schiex T."/>
            <person name="Segurens B."/>
            <person name="Severin A.J."/>
            <person name="Sherrier D.J."/>
            <person name="Shi R."/>
            <person name="Sims S."/>
            <person name="Singer S.R."/>
            <person name="Sinharoy S."/>
            <person name="Sterck L."/>
            <person name="Viollet A."/>
            <person name="Wang B.B."/>
            <person name="Wang K."/>
            <person name="Wang M."/>
            <person name="Wang X."/>
            <person name="Warfsmann J."/>
            <person name="Weissenbach J."/>
            <person name="White D.D."/>
            <person name="White J.D."/>
            <person name="Wiley G.B."/>
            <person name="Wincker P."/>
            <person name="Xing Y."/>
            <person name="Yang L."/>
            <person name="Yao Z."/>
            <person name="Ying F."/>
            <person name="Zhai J."/>
            <person name="Zhou L."/>
            <person name="Zuber A."/>
            <person name="Denarie J."/>
            <person name="Dixon R.A."/>
            <person name="May G.D."/>
            <person name="Schwartz D.C."/>
            <person name="Rogers J."/>
            <person name="Quetier F."/>
            <person name="Town C.D."/>
            <person name="Roe B.A."/>
        </authorList>
    </citation>
    <scope>NUCLEOTIDE SEQUENCE [LARGE SCALE GENOMIC DNA]</scope>
    <source>
        <strain evidence="3">A17</strain>
        <strain evidence="4 5">cv. Jemalong A17</strain>
    </source>
</reference>
<reference evidence="4" key="3">
    <citation type="submission" date="2015-04" db="UniProtKB">
        <authorList>
            <consortium name="EnsemblPlants"/>
        </authorList>
    </citation>
    <scope>IDENTIFICATION</scope>
    <source>
        <strain evidence="4">cv. Jemalong A17</strain>
    </source>
</reference>
<reference evidence="3 5" key="2">
    <citation type="journal article" date="2014" name="BMC Genomics">
        <title>An improved genome release (version Mt4.0) for the model legume Medicago truncatula.</title>
        <authorList>
            <person name="Tang H."/>
            <person name="Krishnakumar V."/>
            <person name="Bidwell S."/>
            <person name="Rosen B."/>
            <person name="Chan A."/>
            <person name="Zhou S."/>
            <person name="Gentzbittel L."/>
            <person name="Childs K.L."/>
            <person name="Yandell M."/>
            <person name="Gundlach H."/>
            <person name="Mayer K.F."/>
            <person name="Schwartz D.C."/>
            <person name="Town C.D."/>
        </authorList>
    </citation>
    <scope>GENOME REANNOTATION</scope>
    <source>
        <strain evidence="3">A17</strain>
        <strain evidence="4 5">cv. Jemalong A17</strain>
    </source>
</reference>
<evidence type="ECO:0000313" key="5">
    <source>
        <dbReference type="Proteomes" id="UP000002051"/>
    </source>
</evidence>
<dbReference type="GO" id="GO:0000724">
    <property type="term" value="P:double-strand break repair via homologous recombination"/>
    <property type="evidence" value="ECO:0000318"/>
    <property type="project" value="GO_Central"/>
</dbReference>
<dbReference type="GO" id="GO:0007004">
    <property type="term" value="P:telomere maintenance via telomerase"/>
    <property type="evidence" value="ECO:0000318"/>
    <property type="project" value="GO_Central"/>
</dbReference>
<dbReference type="InterPro" id="IPR013955">
    <property type="entry name" value="Rep_factor-A_C"/>
</dbReference>
<evidence type="ECO:0000259" key="1">
    <source>
        <dbReference type="Pfam" id="PF02721"/>
    </source>
</evidence>
<dbReference type="GO" id="GO:0006289">
    <property type="term" value="P:nucleotide-excision repair"/>
    <property type="evidence" value="ECO:0000318"/>
    <property type="project" value="GO_Central"/>
</dbReference>
<dbReference type="PANTHER" id="PTHR47165">
    <property type="entry name" value="OS03G0429900 PROTEIN"/>
    <property type="match status" value="1"/>
</dbReference>
<keyword evidence="5" id="KW-1185">Reference proteome</keyword>
<name>A0A072VJD2_MEDTR</name>
<dbReference type="Gene3D" id="2.40.50.140">
    <property type="entry name" value="Nucleic acid-binding proteins"/>
    <property type="match status" value="2"/>
</dbReference>
<dbReference type="InterPro" id="IPR012340">
    <property type="entry name" value="NA-bd_OB-fold"/>
</dbReference>
<evidence type="ECO:0000313" key="4">
    <source>
        <dbReference type="EnsemblPlants" id="KEH42159"/>
    </source>
</evidence>
<evidence type="ECO:0000313" key="3">
    <source>
        <dbReference type="EMBL" id="KEH42159.1"/>
    </source>
</evidence>
<dbReference type="Pfam" id="PF02721">
    <property type="entry name" value="DUF223"/>
    <property type="match status" value="1"/>
</dbReference>
<dbReference type="HOGENOM" id="CLU_029003_1_0_1"/>
<dbReference type="EnsemblPlants" id="KEH42159">
    <property type="protein sequence ID" value="KEH42159"/>
    <property type="gene ID" value="MTR_1g062890"/>
</dbReference>
<feature type="domain" description="Replication protein A 70 kDa DNA-binding subunit B/D first OB fold" evidence="1">
    <location>
        <begin position="26"/>
        <end position="127"/>
    </location>
</feature>
<protein>
    <submittedName>
        <fullName evidence="3">Replication factor-A carboxy-terminal domain protein</fullName>
    </submittedName>
</protein>
<dbReference type="GO" id="GO:0006260">
    <property type="term" value="P:DNA replication"/>
    <property type="evidence" value="ECO:0000318"/>
    <property type="project" value="GO_Central"/>
</dbReference>
<dbReference type="GO" id="GO:0005662">
    <property type="term" value="C:DNA replication factor A complex"/>
    <property type="evidence" value="ECO:0000318"/>
    <property type="project" value="GO_Central"/>
</dbReference>
<dbReference type="Pfam" id="PF08646">
    <property type="entry name" value="Rep_fac-A_C"/>
    <property type="match status" value="1"/>
</dbReference>
<dbReference type="AlphaFoldDB" id="A0A072VJD2"/>
<dbReference type="STRING" id="3880.A0A072VJD2"/>
<dbReference type="InterPro" id="IPR003871">
    <property type="entry name" value="RFA1B/D_OB_1st"/>
</dbReference>
<proteinExistence type="predicted"/>
<dbReference type="GO" id="GO:0003684">
    <property type="term" value="F:damaged DNA binding"/>
    <property type="evidence" value="ECO:0000318"/>
    <property type="project" value="GO_Central"/>
</dbReference>
<dbReference type="EMBL" id="CM001217">
    <property type="protein sequence ID" value="KEH42159.1"/>
    <property type="molecule type" value="Genomic_DNA"/>
</dbReference>
<dbReference type="SUPFAM" id="SSF50249">
    <property type="entry name" value="Nucleic acid-binding proteins"/>
    <property type="match status" value="2"/>
</dbReference>
<feature type="domain" description="Replication factor A C-terminal" evidence="2">
    <location>
        <begin position="254"/>
        <end position="355"/>
    </location>
</feature>
<gene>
    <name evidence="3" type="ordered locus">MTR_1g062890</name>
</gene>
<dbReference type="Proteomes" id="UP000002051">
    <property type="component" value="Unassembled WGS sequence"/>
</dbReference>
<sequence length="391" mass="44411">MLTSVSRALFKHPKWMEDHIEVARPFDDIKDIDDSKDIWTLPVRIVDVWPVISKFKSEHIEMVIMDAQSGRIQVTVPKKFVAEFKQIMYLNNTLEMENFKVCKNEIVVKATPHPYRLIVTGATVITPEDFPAIPLAGFCFKDFEDVLAGKYRPDLIVDAIGAFQEVTNTNRSSGRLKSITFLLRDARLKLLPVDDVDMSQNASQFSQGSQLSTPTDIMSKATFLSLSEINDITNEIICVTVAEITKQNATRYGWTYDGCKECTKVVKMDDGQLKCKNAHVNQKPVPRYKVEVQVEHKGSKARFLFWDELTVSILGISATDLREQMIQAGHTNPKTYPKLLDKLVFKKKKVFKVKAHPGSNPCSIIQFSESEQLLGNLEKQFGLEEVIRMSF</sequence>
<organism evidence="3 5">
    <name type="scientific">Medicago truncatula</name>
    <name type="common">Barrel medic</name>
    <name type="synonym">Medicago tribuloides</name>
    <dbReference type="NCBI Taxonomy" id="3880"/>
    <lineage>
        <taxon>Eukaryota</taxon>
        <taxon>Viridiplantae</taxon>
        <taxon>Streptophyta</taxon>
        <taxon>Embryophyta</taxon>
        <taxon>Tracheophyta</taxon>
        <taxon>Spermatophyta</taxon>
        <taxon>Magnoliopsida</taxon>
        <taxon>eudicotyledons</taxon>
        <taxon>Gunneridae</taxon>
        <taxon>Pentapetalae</taxon>
        <taxon>rosids</taxon>
        <taxon>fabids</taxon>
        <taxon>Fabales</taxon>
        <taxon>Fabaceae</taxon>
        <taxon>Papilionoideae</taxon>
        <taxon>50 kb inversion clade</taxon>
        <taxon>NPAAA clade</taxon>
        <taxon>Hologalegina</taxon>
        <taxon>IRL clade</taxon>
        <taxon>Trifolieae</taxon>
        <taxon>Medicago</taxon>
    </lineage>
</organism>
<accession>A0A072VJD2</accession>
<evidence type="ECO:0000259" key="2">
    <source>
        <dbReference type="Pfam" id="PF08646"/>
    </source>
</evidence>
<dbReference type="PANTHER" id="PTHR47165:SF4">
    <property type="entry name" value="OS03G0429900 PROTEIN"/>
    <property type="match status" value="1"/>
</dbReference>
<dbReference type="CDD" id="cd04480">
    <property type="entry name" value="RPA1_DBD_A_like"/>
    <property type="match status" value="1"/>
</dbReference>
<dbReference type="GO" id="GO:0051321">
    <property type="term" value="P:meiotic cell cycle"/>
    <property type="evidence" value="ECO:0000318"/>
    <property type="project" value="GO_Central"/>
</dbReference>
<dbReference type="GO" id="GO:0043047">
    <property type="term" value="F:single-stranded telomeric DNA binding"/>
    <property type="evidence" value="ECO:0000318"/>
    <property type="project" value="GO_Central"/>
</dbReference>